<comment type="subcellular location">
    <subcellularLocation>
        <location evidence="8">Cell membrane</location>
        <topology evidence="8">Peripheral membrane protein</topology>
        <orientation evidence="8">Cytoplasmic side</orientation>
    </subcellularLocation>
    <subcellularLocation>
        <location evidence="8">Cytoplasm</location>
    </subcellularLocation>
</comment>
<name>A0A1Y3GD62_9EURY</name>
<dbReference type="HAMAP" id="MF_00920">
    <property type="entry name" value="FtsY"/>
    <property type="match status" value="1"/>
</dbReference>
<dbReference type="Gene3D" id="3.40.50.300">
    <property type="entry name" value="P-loop containing nucleotide triphosphate hydrolases"/>
    <property type="match status" value="1"/>
</dbReference>
<dbReference type="GO" id="GO:0003924">
    <property type="term" value="F:GTPase activity"/>
    <property type="evidence" value="ECO:0007669"/>
    <property type="project" value="UniProtKB-UniRule"/>
</dbReference>
<comment type="catalytic activity">
    <reaction evidence="8">
        <text>GTP + H2O = GDP + phosphate + H(+)</text>
        <dbReference type="Rhea" id="RHEA:19669"/>
        <dbReference type="ChEBI" id="CHEBI:15377"/>
        <dbReference type="ChEBI" id="CHEBI:15378"/>
        <dbReference type="ChEBI" id="CHEBI:37565"/>
        <dbReference type="ChEBI" id="CHEBI:43474"/>
        <dbReference type="ChEBI" id="CHEBI:58189"/>
        <dbReference type="EC" id="3.6.5.4"/>
    </reaction>
</comment>
<keyword evidence="3 8" id="KW-0547">Nucleotide-binding</keyword>
<dbReference type="SMART" id="SM00963">
    <property type="entry name" value="SRP54_N"/>
    <property type="match status" value="1"/>
</dbReference>
<dbReference type="Pfam" id="PF02881">
    <property type="entry name" value="SRP54_N"/>
    <property type="match status" value="1"/>
</dbReference>
<evidence type="ECO:0000256" key="9">
    <source>
        <dbReference type="SAM" id="MobiDB-lite"/>
    </source>
</evidence>
<dbReference type="Pfam" id="PF00448">
    <property type="entry name" value="SRP54"/>
    <property type="match status" value="1"/>
</dbReference>
<keyword evidence="7 8" id="KW-0675">Receptor</keyword>
<evidence type="ECO:0000256" key="4">
    <source>
        <dbReference type="ARBA" id="ARBA00022801"/>
    </source>
</evidence>
<dbReference type="InterPro" id="IPR000897">
    <property type="entry name" value="SRP54_GTPase_dom"/>
</dbReference>
<keyword evidence="5 8" id="KW-0342">GTP-binding</keyword>
<feature type="binding site" evidence="8">
    <location>
        <begin position="295"/>
        <end position="298"/>
    </location>
    <ligand>
        <name>GTP</name>
        <dbReference type="ChEBI" id="CHEBI:37565"/>
    </ligand>
</feature>
<keyword evidence="12" id="KW-1185">Reference proteome</keyword>
<dbReference type="EC" id="3.6.5.4" evidence="8"/>
<evidence type="ECO:0000256" key="6">
    <source>
        <dbReference type="ARBA" id="ARBA00023136"/>
    </source>
</evidence>
<dbReference type="PROSITE" id="PS00300">
    <property type="entry name" value="SRP54"/>
    <property type="match status" value="1"/>
</dbReference>
<dbReference type="RefSeq" id="WP_086636480.1">
    <property type="nucleotide sequence ID" value="NZ_MRZU01000002.1"/>
</dbReference>
<dbReference type="OrthoDB" id="372188at2157"/>
<proteinExistence type="inferred from homology"/>
<evidence type="ECO:0000256" key="5">
    <source>
        <dbReference type="ARBA" id="ARBA00023134"/>
    </source>
</evidence>
<keyword evidence="2 8" id="KW-0963">Cytoplasm</keyword>
<evidence type="ECO:0000256" key="2">
    <source>
        <dbReference type="ARBA" id="ARBA00022490"/>
    </source>
</evidence>
<dbReference type="InterPro" id="IPR042101">
    <property type="entry name" value="SRP54_N_sf"/>
</dbReference>
<protein>
    <recommendedName>
        <fullName evidence="8">Signal recognition particle receptor FtsY</fullName>
        <shortName evidence="8">SRP receptor</shortName>
        <ecNumber evidence="8">3.6.5.4</ecNumber>
    </recommendedName>
</protein>
<dbReference type="InterPro" id="IPR004390">
    <property type="entry name" value="SR_rcpt_FtsY"/>
</dbReference>
<evidence type="ECO:0000256" key="1">
    <source>
        <dbReference type="ARBA" id="ARBA00022475"/>
    </source>
</evidence>
<dbReference type="SMART" id="SM00382">
    <property type="entry name" value="AAA"/>
    <property type="match status" value="1"/>
</dbReference>
<dbReference type="PANTHER" id="PTHR43134">
    <property type="entry name" value="SIGNAL RECOGNITION PARTICLE RECEPTOR SUBUNIT ALPHA"/>
    <property type="match status" value="1"/>
</dbReference>
<sequence>MFKKLKDGVNSLKNKVEEKTGIKKEENRPEEIPEKLDQEEIKEKTEKGKKTSLTTKAKKFIKERKVILDEKDIEDAISDFKFDLIENDVAFDVAEKIGEDVKEDLVGREIKWREDVGEIVNESLRNSILSIFESPFQFKTYIEEKEKPIVIIFVGTNGVGKTTTIAKMAKWLRDTDYKTVLANGDTFRAGAMEQITKHGEKLNLKVIKHQEGSDPAAVIYDAVEFAKANEYDIVLGDTAGRMHTDVNLMDQIKKIKRVVDPDLVLFVDEAVAGSDAVERSREFNEAIDIDASILTKIDADVSGGAAISVSYATNNPIIFVGTGQNYDDLKKFDPEWFVDEIVG</sequence>
<dbReference type="PANTHER" id="PTHR43134:SF1">
    <property type="entry name" value="SIGNAL RECOGNITION PARTICLE RECEPTOR SUBUNIT ALPHA"/>
    <property type="match status" value="1"/>
</dbReference>
<accession>A0A1Y3GD62</accession>
<dbReference type="SUPFAM" id="SSF52540">
    <property type="entry name" value="P-loop containing nucleoside triphosphate hydrolases"/>
    <property type="match status" value="1"/>
</dbReference>
<evidence type="ECO:0000313" key="11">
    <source>
        <dbReference type="EMBL" id="OUJ19378.1"/>
    </source>
</evidence>
<dbReference type="InterPro" id="IPR027417">
    <property type="entry name" value="P-loop_NTPase"/>
</dbReference>
<evidence type="ECO:0000259" key="10">
    <source>
        <dbReference type="PROSITE" id="PS00300"/>
    </source>
</evidence>
<gene>
    <name evidence="8" type="primary">ftsY</name>
    <name evidence="11" type="ORF">AMET1_0047</name>
</gene>
<dbReference type="SMART" id="SM00962">
    <property type="entry name" value="SRP54"/>
    <property type="match status" value="1"/>
</dbReference>
<reference evidence="11 12" key="1">
    <citation type="submission" date="2016-12" db="EMBL/GenBank/DDBJ databases">
        <title>Discovery of methanogenic haloarchaea.</title>
        <authorList>
            <person name="Sorokin D.Y."/>
            <person name="Makarova K.S."/>
            <person name="Abbas B."/>
            <person name="Ferrer M."/>
            <person name="Golyshin P.N."/>
        </authorList>
    </citation>
    <scope>NUCLEOTIDE SEQUENCE [LARGE SCALE GENOMIC DNA]</scope>
    <source>
        <strain evidence="11">AMET1</strain>
    </source>
</reference>
<keyword evidence="4 8" id="KW-0378">Hydrolase</keyword>
<dbReference type="FunFam" id="3.40.50.300:FF:000566">
    <property type="entry name" value="Signal recognition particle receptor subunit alpha"/>
    <property type="match status" value="1"/>
</dbReference>
<dbReference type="EMBL" id="MRZU01000002">
    <property type="protein sequence ID" value="OUJ19378.1"/>
    <property type="molecule type" value="Genomic_DNA"/>
</dbReference>
<dbReference type="AlphaFoldDB" id="A0A1Y3GD62"/>
<feature type="domain" description="SRP54-type proteins GTP-binding" evidence="10">
    <location>
        <begin position="316"/>
        <end position="329"/>
    </location>
</feature>
<comment type="caution">
    <text evidence="11">The sequence shown here is derived from an EMBL/GenBank/DDBJ whole genome shotgun (WGS) entry which is preliminary data.</text>
</comment>
<dbReference type="Gene3D" id="1.20.120.140">
    <property type="entry name" value="Signal recognition particle SRP54, nucleotide-binding domain"/>
    <property type="match status" value="1"/>
</dbReference>
<keyword evidence="6 8" id="KW-0472">Membrane</keyword>
<evidence type="ECO:0000256" key="8">
    <source>
        <dbReference type="HAMAP-Rule" id="MF_00920"/>
    </source>
</evidence>
<comment type="function">
    <text evidence="8">Involved in targeting and insertion of nascent membrane proteins into the cytoplasmic membrane. Acts as a receptor for the complex formed by the signal recognition particle (SRP) and the ribosome-nascent chain (RNC).</text>
</comment>
<evidence type="ECO:0000313" key="12">
    <source>
        <dbReference type="Proteomes" id="UP000195137"/>
    </source>
</evidence>
<feature type="region of interest" description="Disordered" evidence="9">
    <location>
        <begin position="16"/>
        <end position="48"/>
    </location>
</feature>
<dbReference type="NCBIfam" id="TIGR00064">
    <property type="entry name" value="ftsY"/>
    <property type="match status" value="1"/>
</dbReference>
<evidence type="ECO:0000256" key="7">
    <source>
        <dbReference type="ARBA" id="ARBA00023170"/>
    </source>
</evidence>
<dbReference type="InterPro" id="IPR013822">
    <property type="entry name" value="Signal_recog_particl_SRP54_hlx"/>
</dbReference>
<comment type="subunit">
    <text evidence="8">Part of the signal recognition particle protein translocation system, which is composed of SRP and FtsY.</text>
</comment>
<dbReference type="Proteomes" id="UP000195137">
    <property type="component" value="Unassembled WGS sequence"/>
</dbReference>
<feature type="binding site" evidence="8">
    <location>
        <begin position="237"/>
        <end position="241"/>
    </location>
    <ligand>
        <name>GTP</name>
        <dbReference type="ChEBI" id="CHEBI:37565"/>
    </ligand>
</feature>
<evidence type="ECO:0000256" key="3">
    <source>
        <dbReference type="ARBA" id="ARBA00022741"/>
    </source>
</evidence>
<feature type="binding site" evidence="8">
    <location>
        <begin position="155"/>
        <end position="162"/>
    </location>
    <ligand>
        <name>GTP</name>
        <dbReference type="ChEBI" id="CHEBI:37565"/>
    </ligand>
</feature>
<dbReference type="GO" id="GO:0005886">
    <property type="term" value="C:plasma membrane"/>
    <property type="evidence" value="ECO:0007669"/>
    <property type="project" value="UniProtKB-SubCell"/>
</dbReference>
<dbReference type="GO" id="GO:0005737">
    <property type="term" value="C:cytoplasm"/>
    <property type="evidence" value="ECO:0007669"/>
    <property type="project" value="UniProtKB-SubCell"/>
</dbReference>
<dbReference type="GO" id="GO:0005525">
    <property type="term" value="F:GTP binding"/>
    <property type="evidence" value="ECO:0007669"/>
    <property type="project" value="UniProtKB-UniRule"/>
</dbReference>
<dbReference type="InterPro" id="IPR036225">
    <property type="entry name" value="SRP/SRP_N"/>
</dbReference>
<dbReference type="SUPFAM" id="SSF47364">
    <property type="entry name" value="Domain of the SRP/SRP receptor G-proteins"/>
    <property type="match status" value="1"/>
</dbReference>
<keyword evidence="1 8" id="KW-1003">Cell membrane</keyword>
<dbReference type="GO" id="GO:0006614">
    <property type="term" value="P:SRP-dependent cotranslational protein targeting to membrane"/>
    <property type="evidence" value="ECO:0007669"/>
    <property type="project" value="InterPro"/>
</dbReference>
<dbReference type="GO" id="GO:0005047">
    <property type="term" value="F:signal recognition particle binding"/>
    <property type="evidence" value="ECO:0007669"/>
    <property type="project" value="TreeGrafter"/>
</dbReference>
<dbReference type="InterPro" id="IPR003593">
    <property type="entry name" value="AAA+_ATPase"/>
</dbReference>
<organism evidence="11 12">
    <name type="scientific">Methanonatronarchaeum thermophilum</name>
    <dbReference type="NCBI Taxonomy" id="1927129"/>
    <lineage>
        <taxon>Archaea</taxon>
        <taxon>Methanobacteriati</taxon>
        <taxon>Methanobacteriota</taxon>
        <taxon>Methanonatronarchaeia</taxon>
        <taxon>Methanonatronarchaeales</taxon>
        <taxon>Methanonatronarchaeaceae</taxon>
        <taxon>Methanonatronarchaeum</taxon>
    </lineage>
</organism>
<comment type="similarity">
    <text evidence="8">Belongs to the GTP-binding SRP family. FtsY subfamily.</text>
</comment>